<dbReference type="AlphaFoldDB" id="A0AAP5IEK3"/>
<comment type="caution">
    <text evidence="2">The sequence shown here is derived from an EMBL/GenBank/DDBJ whole genome shotgun (WGS) entry which is preliminary data.</text>
</comment>
<keyword evidence="3" id="KW-1185">Reference proteome</keyword>
<dbReference type="Pfam" id="PF12680">
    <property type="entry name" value="SnoaL_2"/>
    <property type="match status" value="1"/>
</dbReference>
<protein>
    <submittedName>
        <fullName evidence="2">Nuclear transport factor 2 family protein</fullName>
    </submittedName>
</protein>
<proteinExistence type="predicted"/>
<name>A0AAP5IEK3_9CYAN</name>
<accession>A0AAP5IEK3</accession>
<evidence type="ECO:0000313" key="2">
    <source>
        <dbReference type="EMBL" id="MDR9900076.1"/>
    </source>
</evidence>
<gene>
    <name evidence="2" type="ORF">G7B40_036815</name>
</gene>
<organism evidence="2 3">
    <name type="scientific">Aetokthonos hydrillicola Thurmond2011</name>
    <dbReference type="NCBI Taxonomy" id="2712845"/>
    <lineage>
        <taxon>Bacteria</taxon>
        <taxon>Bacillati</taxon>
        <taxon>Cyanobacteriota</taxon>
        <taxon>Cyanophyceae</taxon>
        <taxon>Nostocales</taxon>
        <taxon>Hapalosiphonaceae</taxon>
        <taxon>Aetokthonos</taxon>
    </lineage>
</organism>
<evidence type="ECO:0000259" key="1">
    <source>
        <dbReference type="Pfam" id="PF12680"/>
    </source>
</evidence>
<dbReference type="RefSeq" id="WP_208342639.1">
    <property type="nucleotide sequence ID" value="NZ_CAWQFN010000175.1"/>
</dbReference>
<dbReference type="EMBL" id="JAALHA020000030">
    <property type="protein sequence ID" value="MDR9900076.1"/>
    <property type="molecule type" value="Genomic_DNA"/>
</dbReference>
<dbReference type="InterPro" id="IPR037401">
    <property type="entry name" value="SnoaL-like"/>
</dbReference>
<evidence type="ECO:0000313" key="3">
    <source>
        <dbReference type="Proteomes" id="UP000667802"/>
    </source>
</evidence>
<sequence length="174" mass="19231">MNRKRIVRALLIALGFVTTTTLTVSASESIFKLIYKVSELTSNYDDPSLVRQPTAAKVVVEHLRALNSCNLDRILAQYPDVAEIHLPNGTVTKGRDQLYELFAGFVKPGGEGGFCGITFTPEYVSQVGGTINVQWRVDAPFLAEPYRGSDAYETKDGLMYAQVTTFNGNDLKFK</sequence>
<dbReference type="Proteomes" id="UP000667802">
    <property type="component" value="Unassembled WGS sequence"/>
</dbReference>
<dbReference type="Gene3D" id="3.10.450.50">
    <property type="match status" value="1"/>
</dbReference>
<reference evidence="3" key="1">
    <citation type="journal article" date="2021" name="Science">
        <title>Hunting the eagle killer: A cyanobacterial neurotoxin causes vacuolar myelinopathy.</title>
        <authorList>
            <person name="Breinlinger S."/>
            <person name="Phillips T.J."/>
            <person name="Haram B.N."/>
            <person name="Mares J."/>
            <person name="Martinez Yerena J.A."/>
            <person name="Hrouzek P."/>
            <person name="Sobotka R."/>
            <person name="Henderson W.M."/>
            <person name="Schmieder P."/>
            <person name="Williams S.M."/>
            <person name="Lauderdale J.D."/>
            <person name="Wilde H.D."/>
            <person name="Gerrin W."/>
            <person name="Kust A."/>
            <person name="Washington J.W."/>
            <person name="Wagner C."/>
            <person name="Geier B."/>
            <person name="Liebeke M."/>
            <person name="Enke H."/>
            <person name="Niedermeyer T.H.J."/>
            <person name="Wilde S.B."/>
        </authorList>
    </citation>
    <scope>NUCLEOTIDE SEQUENCE [LARGE SCALE GENOMIC DNA]</scope>
    <source>
        <strain evidence="3">Thurmond2011</strain>
    </source>
</reference>
<dbReference type="SUPFAM" id="SSF54427">
    <property type="entry name" value="NTF2-like"/>
    <property type="match status" value="1"/>
</dbReference>
<feature type="domain" description="SnoaL-like" evidence="1">
    <location>
        <begin position="59"/>
        <end position="159"/>
    </location>
</feature>
<dbReference type="InterPro" id="IPR032710">
    <property type="entry name" value="NTF2-like_dom_sf"/>
</dbReference>